<name>A0AAJ0CQE1_9HYPO</name>
<proteinExistence type="inferred from homology"/>
<comment type="similarity">
    <text evidence="3">Belongs to the eukaryotic/archaeal RNase P protein component 2 family.</text>
</comment>
<dbReference type="InterPro" id="IPR038085">
    <property type="entry name" value="Rnp2-like_sf"/>
</dbReference>
<dbReference type="InterPro" id="IPR002759">
    <property type="entry name" value="Pop5/Rpp14/Rnp2-like"/>
</dbReference>
<dbReference type="Proteomes" id="UP001251528">
    <property type="component" value="Unassembled WGS sequence"/>
</dbReference>
<evidence type="ECO:0000256" key="3">
    <source>
        <dbReference type="ARBA" id="ARBA00010800"/>
    </source>
</evidence>
<protein>
    <recommendedName>
        <fullName evidence="8">Ribonuclease P/MRP protein subunit POP5</fullName>
        <ecNumber evidence="4">3.1.26.5</ecNumber>
    </recommendedName>
</protein>
<evidence type="ECO:0000256" key="8">
    <source>
        <dbReference type="ARBA" id="ARBA00044198"/>
    </source>
</evidence>
<dbReference type="Pfam" id="PF01900">
    <property type="entry name" value="RNase_P_Rpp14"/>
    <property type="match status" value="1"/>
</dbReference>
<keyword evidence="6 10" id="KW-0378">Hydrolase</keyword>
<reference evidence="10" key="1">
    <citation type="submission" date="2023-06" db="EMBL/GenBank/DDBJ databases">
        <title>Conoideocrella luteorostrata (Hypocreales: Clavicipitaceae), a potential biocontrol fungus for elongate hemlock scale in United States Christmas tree production areas.</title>
        <authorList>
            <person name="Barrett H."/>
            <person name="Lovett B."/>
            <person name="Macias A.M."/>
            <person name="Stajich J.E."/>
            <person name="Kasson M.T."/>
        </authorList>
    </citation>
    <scope>NUCLEOTIDE SEQUENCE</scope>
    <source>
        <strain evidence="10">ARSEF 14590</strain>
    </source>
</reference>
<dbReference type="GO" id="GO:0005730">
    <property type="term" value="C:nucleolus"/>
    <property type="evidence" value="ECO:0007669"/>
    <property type="project" value="TreeGrafter"/>
</dbReference>
<evidence type="ECO:0000256" key="7">
    <source>
        <dbReference type="ARBA" id="ARBA00023242"/>
    </source>
</evidence>
<dbReference type="EC" id="3.1.26.5" evidence="4"/>
<dbReference type="GO" id="GO:0033204">
    <property type="term" value="F:ribonuclease P RNA binding"/>
    <property type="evidence" value="ECO:0007669"/>
    <property type="project" value="TreeGrafter"/>
</dbReference>
<keyword evidence="11" id="KW-1185">Reference proteome</keyword>
<dbReference type="AlphaFoldDB" id="A0AAJ0CQE1"/>
<sequence>MVRLKERYLLVNIIYPPDTRKSAPSVPDFVSQHQPTIEKVTPQVLLKGIKAEVGVLFGDYGSGAFEGTLSVKYLSLATSTFILRCPRAHFQMLWSALTCMDHIPTKDGRPCIFRVVRVSGTIRKAEEEVIRQARQLVLAAKQHADNTSQAARSLRLQPEEVMLDVLGDDGRNLEDGMDEDDG</sequence>
<comment type="subcellular location">
    <subcellularLocation>
        <location evidence="2">Nucleus</location>
    </subcellularLocation>
</comment>
<dbReference type="PANTHER" id="PTHR15441:SF2">
    <property type="entry name" value="RIBONUCLEASE P_MRP PROTEIN SUBUNIT POP5"/>
    <property type="match status" value="1"/>
</dbReference>
<evidence type="ECO:0000256" key="1">
    <source>
        <dbReference type="ARBA" id="ARBA00000928"/>
    </source>
</evidence>
<dbReference type="GO" id="GO:0004526">
    <property type="term" value="F:ribonuclease P activity"/>
    <property type="evidence" value="ECO:0007669"/>
    <property type="project" value="UniProtKB-EC"/>
</dbReference>
<evidence type="ECO:0000256" key="5">
    <source>
        <dbReference type="ARBA" id="ARBA00022694"/>
    </source>
</evidence>
<evidence type="ECO:0000256" key="4">
    <source>
        <dbReference type="ARBA" id="ARBA00012179"/>
    </source>
</evidence>
<evidence type="ECO:0000313" key="11">
    <source>
        <dbReference type="Proteomes" id="UP001251528"/>
    </source>
</evidence>
<dbReference type="GO" id="GO:0000172">
    <property type="term" value="C:ribonuclease MRP complex"/>
    <property type="evidence" value="ECO:0007669"/>
    <property type="project" value="UniProtKB-ARBA"/>
</dbReference>
<accession>A0AAJ0CQE1</accession>
<comment type="caution">
    <text evidence="10">The sequence shown here is derived from an EMBL/GenBank/DDBJ whole genome shotgun (WGS) entry which is preliminary data.</text>
</comment>
<gene>
    <name evidence="10" type="primary">POP5</name>
    <name evidence="10" type="ORF">QQS21_006531</name>
</gene>
<evidence type="ECO:0000256" key="6">
    <source>
        <dbReference type="ARBA" id="ARBA00022801"/>
    </source>
</evidence>
<evidence type="ECO:0000256" key="2">
    <source>
        <dbReference type="ARBA" id="ARBA00004123"/>
    </source>
</evidence>
<evidence type="ECO:0000313" key="10">
    <source>
        <dbReference type="EMBL" id="KAK2595936.1"/>
    </source>
</evidence>
<comment type="function">
    <text evidence="9">Component of ribonuclease P, a protein complex that generates mature tRNA molecules by cleaving their 5'-ends. Also a component of RNase MRP, which cleaves pre-rRNA sequences.</text>
</comment>
<dbReference type="SUPFAM" id="SSF160350">
    <property type="entry name" value="Rnp2-like"/>
    <property type="match status" value="1"/>
</dbReference>
<dbReference type="EMBL" id="JASWJB010000122">
    <property type="protein sequence ID" value="KAK2595936.1"/>
    <property type="molecule type" value="Genomic_DNA"/>
</dbReference>
<dbReference type="GO" id="GO:0030681">
    <property type="term" value="C:multimeric ribonuclease P complex"/>
    <property type="evidence" value="ECO:0007669"/>
    <property type="project" value="TreeGrafter"/>
</dbReference>
<evidence type="ECO:0000256" key="9">
    <source>
        <dbReference type="ARBA" id="ARBA00055200"/>
    </source>
</evidence>
<dbReference type="GO" id="GO:0000460">
    <property type="term" value="P:maturation of 5.8S rRNA"/>
    <property type="evidence" value="ECO:0007669"/>
    <property type="project" value="UniProtKB-ARBA"/>
</dbReference>
<comment type="catalytic activity">
    <reaction evidence="1">
        <text>Endonucleolytic cleavage of RNA, removing 5'-extranucleotides from tRNA precursor.</text>
        <dbReference type="EC" id="3.1.26.5"/>
    </reaction>
</comment>
<dbReference type="PANTHER" id="PTHR15441">
    <property type="entry name" value="RIBONUCLEASE P PROTEIN SUBUNIT P14"/>
    <property type="match status" value="1"/>
</dbReference>
<dbReference type="GO" id="GO:0001682">
    <property type="term" value="P:tRNA 5'-leader removal"/>
    <property type="evidence" value="ECO:0007669"/>
    <property type="project" value="InterPro"/>
</dbReference>
<keyword evidence="7" id="KW-0539">Nucleus</keyword>
<keyword evidence="5" id="KW-0819">tRNA processing</keyword>
<dbReference type="FunFam" id="3.30.70.3250:FF:000004">
    <property type="entry name" value="Ribonuclease P/MRP protein subunit POP5"/>
    <property type="match status" value="1"/>
</dbReference>
<dbReference type="Gene3D" id="3.30.70.3250">
    <property type="entry name" value="Ribonuclease P, Pop5 subunit"/>
    <property type="match status" value="1"/>
</dbReference>
<organism evidence="10 11">
    <name type="scientific">Conoideocrella luteorostrata</name>
    <dbReference type="NCBI Taxonomy" id="1105319"/>
    <lineage>
        <taxon>Eukaryota</taxon>
        <taxon>Fungi</taxon>
        <taxon>Dikarya</taxon>
        <taxon>Ascomycota</taxon>
        <taxon>Pezizomycotina</taxon>
        <taxon>Sordariomycetes</taxon>
        <taxon>Hypocreomycetidae</taxon>
        <taxon>Hypocreales</taxon>
        <taxon>Clavicipitaceae</taxon>
        <taxon>Conoideocrella</taxon>
    </lineage>
</organism>